<name>A0ABX6P0S9_9BURK</name>
<dbReference type="PANTHER" id="PTHR38340">
    <property type="entry name" value="S-LAYER PROTEIN"/>
    <property type="match status" value="1"/>
</dbReference>
<dbReference type="SUPFAM" id="SSF51120">
    <property type="entry name" value="beta-Roll"/>
    <property type="match status" value="2"/>
</dbReference>
<feature type="compositionally biased region" description="Low complexity" evidence="3">
    <location>
        <begin position="289"/>
        <end position="302"/>
    </location>
</feature>
<evidence type="ECO:0000256" key="3">
    <source>
        <dbReference type="SAM" id="MobiDB-lite"/>
    </source>
</evidence>
<dbReference type="InterPro" id="IPR001343">
    <property type="entry name" value="Hemolysn_Ca-bd"/>
</dbReference>
<feature type="region of interest" description="Disordered" evidence="3">
    <location>
        <begin position="1"/>
        <end position="73"/>
    </location>
</feature>
<protein>
    <recommendedName>
        <fullName evidence="6">Calcium-binding protein</fullName>
    </recommendedName>
</protein>
<evidence type="ECO:0000313" key="5">
    <source>
        <dbReference type="Proteomes" id="UP000500826"/>
    </source>
</evidence>
<dbReference type="InterPro" id="IPR050557">
    <property type="entry name" value="RTX_toxin/Mannuronan_C5-epim"/>
</dbReference>
<dbReference type="PRINTS" id="PR00313">
    <property type="entry name" value="CABNDNGRPT"/>
</dbReference>
<accession>A0ABX6P0S9</accession>
<keyword evidence="5" id="KW-1185">Reference proteome</keyword>
<sequence length="331" mass="33112">MANYVGTTGPDTYNGTSSNDSIVGGAGNDTLNGAGGNDFVDGASGDDSLLGGDGNDTVAGDDGNDVLQGEAGDDLMFGEAGNDFLRGNLGNDALSGGAGQDTLNGGNGDDTLDGGVITDAINYSDLNVVSYAGMGGTGDTGPGVNVNLQTGVATDGLGGTDTLSNFMSVVGSDYGDTILGTADWSFEIFDGGLGDDTIDGGELSATSSNRVTYFTASGAVQVDLSTNSATGAAGNDTLLNINHVQGSKYGDLLVGSDSEFTETFMGRAGNDTIDGGGGLDIARYDFRSTRTSAPTRPSTASARSRRTRRCLSASTRCSTSKACAAPASTTR</sequence>
<keyword evidence="2" id="KW-0964">Secreted</keyword>
<dbReference type="InterPro" id="IPR011049">
    <property type="entry name" value="Serralysin-like_metalloprot_C"/>
</dbReference>
<dbReference type="InterPro" id="IPR018511">
    <property type="entry name" value="Hemolysin-typ_Ca-bd_CS"/>
</dbReference>
<dbReference type="Pfam" id="PF00353">
    <property type="entry name" value="HemolysinCabind"/>
    <property type="match status" value="5"/>
</dbReference>
<dbReference type="Gene3D" id="2.150.10.10">
    <property type="entry name" value="Serralysin-like metalloprotease, C-terminal"/>
    <property type="match status" value="2"/>
</dbReference>
<proteinExistence type="predicted"/>
<evidence type="ECO:0000313" key="4">
    <source>
        <dbReference type="EMBL" id="QJW83680.1"/>
    </source>
</evidence>
<comment type="subcellular location">
    <subcellularLocation>
        <location evidence="1">Secreted</location>
    </subcellularLocation>
</comment>
<reference evidence="4 5" key="1">
    <citation type="submission" date="2020-05" db="EMBL/GenBank/DDBJ databases">
        <title>Ramlibacter rhizophilus sp. nov., isolated from rhizosphere soil of national flower Mugunghwa from South Korea.</title>
        <authorList>
            <person name="Zheng-Fei Y."/>
            <person name="Huan T."/>
        </authorList>
    </citation>
    <scope>NUCLEOTIDE SEQUENCE [LARGE SCALE GENOMIC DNA]</scope>
    <source>
        <strain evidence="4 5">H242</strain>
    </source>
</reference>
<gene>
    <name evidence="4" type="ORF">HK414_05265</name>
</gene>
<evidence type="ECO:0000256" key="2">
    <source>
        <dbReference type="ARBA" id="ARBA00022525"/>
    </source>
</evidence>
<evidence type="ECO:0000256" key="1">
    <source>
        <dbReference type="ARBA" id="ARBA00004613"/>
    </source>
</evidence>
<dbReference type="EMBL" id="CP053418">
    <property type="protein sequence ID" value="QJW83680.1"/>
    <property type="molecule type" value="Genomic_DNA"/>
</dbReference>
<dbReference type="PANTHER" id="PTHR38340:SF1">
    <property type="entry name" value="S-LAYER PROTEIN"/>
    <property type="match status" value="1"/>
</dbReference>
<organism evidence="4 5">
    <name type="scientific">Ramlibacter terrae</name>
    <dbReference type="NCBI Taxonomy" id="2732511"/>
    <lineage>
        <taxon>Bacteria</taxon>
        <taxon>Pseudomonadati</taxon>
        <taxon>Pseudomonadota</taxon>
        <taxon>Betaproteobacteria</taxon>
        <taxon>Burkholderiales</taxon>
        <taxon>Comamonadaceae</taxon>
        <taxon>Ramlibacter</taxon>
    </lineage>
</organism>
<reference evidence="4 5" key="2">
    <citation type="submission" date="2020-05" db="EMBL/GenBank/DDBJ databases">
        <authorList>
            <person name="Khan S.A."/>
            <person name="Jeon C.O."/>
            <person name="Chun B.H."/>
        </authorList>
    </citation>
    <scope>NUCLEOTIDE SEQUENCE [LARGE SCALE GENOMIC DNA]</scope>
    <source>
        <strain evidence="4 5">H242</strain>
    </source>
</reference>
<feature type="compositionally biased region" description="Polar residues" evidence="3">
    <location>
        <begin position="1"/>
        <end position="21"/>
    </location>
</feature>
<feature type="compositionally biased region" description="Low complexity" evidence="3">
    <location>
        <begin position="41"/>
        <end position="50"/>
    </location>
</feature>
<evidence type="ECO:0008006" key="6">
    <source>
        <dbReference type="Google" id="ProtNLM"/>
    </source>
</evidence>
<dbReference type="PROSITE" id="PS00330">
    <property type="entry name" value="HEMOLYSIN_CALCIUM"/>
    <property type="match status" value="3"/>
</dbReference>
<feature type="region of interest" description="Disordered" evidence="3">
    <location>
        <begin position="288"/>
        <end position="307"/>
    </location>
</feature>
<dbReference type="Proteomes" id="UP000500826">
    <property type="component" value="Chromosome"/>
</dbReference>